<organism evidence="2 3">
    <name type="scientific">Streptomyces triculaminicus</name>
    <dbReference type="NCBI Taxonomy" id="2816232"/>
    <lineage>
        <taxon>Bacteria</taxon>
        <taxon>Bacillati</taxon>
        <taxon>Actinomycetota</taxon>
        <taxon>Actinomycetes</taxon>
        <taxon>Kitasatosporales</taxon>
        <taxon>Streptomycetaceae</taxon>
        <taxon>Streptomyces</taxon>
    </lineage>
</organism>
<evidence type="ECO:0000313" key="2">
    <source>
        <dbReference type="EMBL" id="MBO0655909.1"/>
    </source>
</evidence>
<evidence type="ECO:0000313" key="3">
    <source>
        <dbReference type="Proteomes" id="UP000664781"/>
    </source>
</evidence>
<dbReference type="Proteomes" id="UP000664781">
    <property type="component" value="Unassembled WGS sequence"/>
</dbReference>
<keyword evidence="3" id="KW-1185">Reference proteome</keyword>
<feature type="region of interest" description="Disordered" evidence="1">
    <location>
        <begin position="103"/>
        <end position="126"/>
    </location>
</feature>
<feature type="compositionally biased region" description="Basic and acidic residues" evidence="1">
    <location>
        <begin position="103"/>
        <end position="112"/>
    </location>
</feature>
<comment type="caution">
    <text evidence="2">The sequence shown here is derived from an EMBL/GenBank/DDBJ whole genome shotgun (WGS) entry which is preliminary data.</text>
</comment>
<reference evidence="2" key="1">
    <citation type="submission" date="2021-03" db="EMBL/GenBank/DDBJ databases">
        <title>Streptomyces strains.</title>
        <authorList>
            <person name="Lund M.B."/>
            <person name="Toerring T."/>
        </authorList>
    </citation>
    <scope>NUCLEOTIDE SEQUENCE</scope>
    <source>
        <strain evidence="2">JCM 4242</strain>
    </source>
</reference>
<dbReference type="EMBL" id="JAFMOF010000004">
    <property type="protein sequence ID" value="MBO0655909.1"/>
    <property type="molecule type" value="Genomic_DNA"/>
</dbReference>
<evidence type="ECO:0000256" key="1">
    <source>
        <dbReference type="SAM" id="MobiDB-lite"/>
    </source>
</evidence>
<sequence>MTFSFPDDLREAQRELHQVSAELSALGKTLPWSVEPHEGWARPEGHWYPSERPATSGWTEEQKNTVSALRARALELSIAVGTHAFWETVEPGKVVAARTALKHVHDQERGQEAADGASSDGYGAAA</sequence>
<gene>
    <name evidence="2" type="ORF">J1792_24980</name>
</gene>
<accession>A0A939FS87</accession>
<feature type="compositionally biased region" description="Low complexity" evidence="1">
    <location>
        <begin position="113"/>
        <end position="126"/>
    </location>
</feature>
<name>A0A939FS87_9ACTN</name>
<protein>
    <submittedName>
        <fullName evidence="2">Uncharacterized protein</fullName>
    </submittedName>
</protein>
<feature type="region of interest" description="Disordered" evidence="1">
    <location>
        <begin position="37"/>
        <end position="61"/>
    </location>
</feature>
<dbReference type="AlphaFoldDB" id="A0A939FS87"/>
<proteinExistence type="predicted"/>